<sequence length="155" mass="15662">MDRIIVSGETAVVVSEMHADITAGGARKTLASRFGALASGRGTQAAARRAAQADPDGYAQSQLAELAPDPASLDTQAIAAAIRNGGLFATDILRAGLTHLASAITALFAAMGVRRFIIMGGLALAVGPPYASLLTEEIERLGCVGLTDAAGSRAA</sequence>
<keyword evidence="2" id="KW-1185">Reference proteome</keyword>
<evidence type="ECO:0008006" key="3">
    <source>
        <dbReference type="Google" id="ProtNLM"/>
    </source>
</evidence>
<gene>
    <name evidence="1" type="ORF">ACEG43_48440</name>
</gene>
<comment type="caution">
    <text evidence="1">The sequence shown here is derived from an EMBL/GenBank/DDBJ whole genome shotgun (WGS) entry which is preliminary data.</text>
</comment>
<dbReference type="Gene3D" id="3.30.420.40">
    <property type="match status" value="1"/>
</dbReference>
<dbReference type="EMBL" id="JBGOSP010000079">
    <property type="protein sequence ID" value="MFA3843815.1"/>
    <property type="molecule type" value="Genomic_DNA"/>
</dbReference>
<name>A0ABV4SZX0_9ACTN</name>
<dbReference type="SUPFAM" id="SSF53067">
    <property type="entry name" value="Actin-like ATPase domain"/>
    <property type="match status" value="1"/>
</dbReference>
<evidence type="ECO:0000313" key="1">
    <source>
        <dbReference type="EMBL" id="MFA3843815.1"/>
    </source>
</evidence>
<proteinExistence type="predicted"/>
<accession>A0ABV4SZX0</accession>
<protein>
    <recommendedName>
        <fullName evidence="3">Pantothenate kinase</fullName>
    </recommendedName>
</protein>
<dbReference type="Proteomes" id="UP001571476">
    <property type="component" value="Unassembled WGS sequence"/>
</dbReference>
<organism evidence="1 2">
    <name type="scientific">Streptomyces aureus</name>
    <dbReference type="NCBI Taxonomy" id="193461"/>
    <lineage>
        <taxon>Bacteria</taxon>
        <taxon>Bacillati</taxon>
        <taxon>Actinomycetota</taxon>
        <taxon>Actinomycetes</taxon>
        <taxon>Kitasatosporales</taxon>
        <taxon>Streptomycetaceae</taxon>
        <taxon>Streptomyces</taxon>
    </lineage>
</organism>
<reference evidence="1 2" key="1">
    <citation type="submission" date="2024-08" db="EMBL/GenBank/DDBJ databases">
        <title>Genome sequence of Streptomyces aureus CACIA-1.46HGO.</title>
        <authorList>
            <person name="Evangelista-Martinez Z."/>
        </authorList>
    </citation>
    <scope>NUCLEOTIDE SEQUENCE [LARGE SCALE GENOMIC DNA]</scope>
    <source>
        <strain evidence="1 2">CACIA-1.46HGO</strain>
    </source>
</reference>
<dbReference type="InterPro" id="IPR043129">
    <property type="entry name" value="ATPase_NBD"/>
</dbReference>
<dbReference type="RefSeq" id="WP_372567599.1">
    <property type="nucleotide sequence ID" value="NZ_JBGOSP010000079.1"/>
</dbReference>
<evidence type="ECO:0000313" key="2">
    <source>
        <dbReference type="Proteomes" id="UP001571476"/>
    </source>
</evidence>